<protein>
    <submittedName>
        <fullName evidence="1">Uncharacterized protein</fullName>
    </submittedName>
</protein>
<name>A0A455SXQ5_9CHLR</name>
<organism evidence="1">
    <name type="scientific">Thermosporothrix sp. COM3</name>
    <dbReference type="NCBI Taxonomy" id="2490863"/>
    <lineage>
        <taxon>Bacteria</taxon>
        <taxon>Bacillati</taxon>
        <taxon>Chloroflexota</taxon>
        <taxon>Ktedonobacteria</taxon>
        <taxon>Ktedonobacterales</taxon>
        <taxon>Thermosporotrichaceae</taxon>
        <taxon>Thermosporothrix</taxon>
    </lineage>
</organism>
<dbReference type="EMBL" id="AP019376">
    <property type="protein sequence ID" value="BBH91682.1"/>
    <property type="molecule type" value="Genomic_DNA"/>
</dbReference>
<reference evidence="1" key="1">
    <citation type="submission" date="2018-12" db="EMBL/GenBank/DDBJ databases">
        <title>Novel natural products biosynthetic potential of the class Ktedonobacteria.</title>
        <authorList>
            <person name="Zheng Y."/>
            <person name="Saitou A."/>
            <person name="Wang C.M."/>
            <person name="Toyoda A."/>
            <person name="Minakuchi Y."/>
            <person name="Sekiguchi Y."/>
            <person name="Ueda K."/>
            <person name="Takano H."/>
            <person name="Sakai Y."/>
            <person name="Yokota A."/>
            <person name="Yabe S."/>
        </authorList>
    </citation>
    <scope>NUCLEOTIDE SEQUENCE</scope>
    <source>
        <strain evidence="1">COM3</strain>
    </source>
</reference>
<accession>A0A455SXQ5</accession>
<proteinExistence type="predicted"/>
<evidence type="ECO:0000313" key="1">
    <source>
        <dbReference type="EMBL" id="BBH91682.1"/>
    </source>
</evidence>
<sequence length="188" mass="20161">MQRISVSKMLWLTIAVVLLTIFSFATTSSPVSAKKATKTVKQTVNLQVDCKHLSAEVLKQAQARGDCPQSNAINTLKPFDTRAGACGTTSLYITDNFNGGTPTITIAASSSKGYMISVSWSVKWVNYDTGGQNGYGGSQGYFGDNWSRSDNPFTGVGSVYAILDNLTVTTGYGYICYGLQPQDSGYVD</sequence>
<gene>
    <name evidence="1" type="ORF">KTC_64330</name>
</gene>
<dbReference type="AlphaFoldDB" id="A0A455SXQ5"/>